<feature type="binding site" evidence="6">
    <location>
        <position position="355"/>
    </location>
    <ligand>
        <name>substrate</name>
    </ligand>
</feature>
<accession>A0A1H2QD09</accession>
<evidence type="ECO:0000313" key="10">
    <source>
        <dbReference type="EMBL" id="SDW05051.1"/>
    </source>
</evidence>
<dbReference type="PIRSF" id="PIRSF000185">
    <property type="entry name" value="Glu_DH"/>
    <property type="match status" value="1"/>
</dbReference>
<feature type="domain" description="Glutamate/phenylalanine/leucine/valine/L-tryptophan dehydrogenase C-terminal" evidence="9">
    <location>
        <begin position="184"/>
        <end position="419"/>
    </location>
</feature>
<keyword evidence="11" id="KW-1185">Reference proteome</keyword>
<evidence type="ECO:0000256" key="6">
    <source>
        <dbReference type="PIRSR" id="PIRSR000185-2"/>
    </source>
</evidence>
<evidence type="ECO:0000256" key="5">
    <source>
        <dbReference type="PIRSR" id="PIRSR000185-1"/>
    </source>
</evidence>
<evidence type="ECO:0000256" key="8">
    <source>
        <dbReference type="RuleBase" id="RU004417"/>
    </source>
</evidence>
<keyword evidence="3 4" id="KW-0560">Oxidoreductase</keyword>
<dbReference type="PRINTS" id="PR00082">
    <property type="entry name" value="GLFDHDRGNASE"/>
</dbReference>
<evidence type="ECO:0000256" key="2">
    <source>
        <dbReference type="ARBA" id="ARBA00012896"/>
    </source>
</evidence>
<dbReference type="SMART" id="SM00839">
    <property type="entry name" value="ELFV_dehydrog"/>
    <property type="match status" value="1"/>
</dbReference>
<proteinExistence type="inferred from homology"/>
<dbReference type="Proteomes" id="UP000198828">
    <property type="component" value="Unassembled WGS sequence"/>
</dbReference>
<dbReference type="SUPFAM" id="SSF51735">
    <property type="entry name" value="NAD(P)-binding Rossmann-fold domains"/>
    <property type="match status" value="1"/>
</dbReference>
<dbReference type="InterPro" id="IPR036291">
    <property type="entry name" value="NAD(P)-bd_dom_sf"/>
</dbReference>
<dbReference type="InterPro" id="IPR014362">
    <property type="entry name" value="Glu_DH"/>
</dbReference>
<dbReference type="Gene3D" id="3.40.50.10860">
    <property type="entry name" value="Leucine Dehydrogenase, chain A, domain 1"/>
    <property type="match status" value="1"/>
</dbReference>
<feature type="binding site" evidence="6">
    <location>
        <position position="95"/>
    </location>
    <ligand>
        <name>substrate</name>
    </ligand>
</feature>
<dbReference type="InterPro" id="IPR006097">
    <property type="entry name" value="Glu/Leu/Phe/Val/Trp_DH_dimer"/>
</dbReference>
<evidence type="ECO:0000256" key="3">
    <source>
        <dbReference type="ARBA" id="ARBA00023002"/>
    </source>
</evidence>
<name>A0A1H2QD09_9FIRM</name>
<dbReference type="Pfam" id="PF00208">
    <property type="entry name" value="ELFV_dehydrog"/>
    <property type="match status" value="1"/>
</dbReference>
<dbReference type="InterPro" id="IPR006096">
    <property type="entry name" value="Glu/Leu/Phe/Val/Trp_DH_C"/>
</dbReference>
<comment type="similarity">
    <text evidence="1 4 8">Belongs to the Glu/Leu/Phe/Val dehydrogenases family.</text>
</comment>
<dbReference type="GO" id="GO:0006538">
    <property type="term" value="P:L-glutamate catabolic process"/>
    <property type="evidence" value="ECO:0007669"/>
    <property type="project" value="TreeGrafter"/>
</dbReference>
<dbReference type="InterPro" id="IPR033524">
    <property type="entry name" value="Glu/Leu/Phe/Val_DH_AS"/>
</dbReference>
<dbReference type="FunFam" id="3.40.50.10860:FF:000003">
    <property type="entry name" value="Glutamate dehydrogenase"/>
    <property type="match status" value="1"/>
</dbReference>
<dbReference type="PANTHER" id="PTHR11606:SF13">
    <property type="entry name" value="GLUTAMATE DEHYDROGENASE 1, MITOCHONDRIAL"/>
    <property type="match status" value="1"/>
</dbReference>
<gene>
    <name evidence="10" type="ORF">SAMN05660923_00117</name>
</gene>
<keyword evidence="6" id="KW-0520">NAD</keyword>
<dbReference type="RefSeq" id="WP_093749811.1">
    <property type="nucleotide sequence ID" value="NZ_BSYN01000001.1"/>
</dbReference>
<dbReference type="CDD" id="cd01076">
    <property type="entry name" value="NAD_bind_1_Glu_DH"/>
    <property type="match status" value="1"/>
</dbReference>
<protein>
    <recommendedName>
        <fullName evidence="2 4">Glutamate dehydrogenase</fullName>
    </recommendedName>
</protein>
<evidence type="ECO:0000259" key="9">
    <source>
        <dbReference type="SMART" id="SM00839"/>
    </source>
</evidence>
<dbReference type="PROSITE" id="PS00074">
    <property type="entry name" value="GLFV_DEHYDROGENASE"/>
    <property type="match status" value="1"/>
</dbReference>
<feature type="binding site" evidence="6">
    <location>
        <position position="222"/>
    </location>
    <ligand>
        <name>NAD(+)</name>
        <dbReference type="ChEBI" id="CHEBI:57540"/>
    </ligand>
</feature>
<dbReference type="InterPro" id="IPR006095">
    <property type="entry name" value="Glu/Leu/Phe/Val/Trp_DH"/>
</dbReference>
<organism evidence="10 11">
    <name type="scientific">Tepidimicrobium xylanilyticum</name>
    <dbReference type="NCBI Taxonomy" id="1123352"/>
    <lineage>
        <taxon>Bacteria</taxon>
        <taxon>Bacillati</taxon>
        <taxon>Bacillota</taxon>
        <taxon>Tissierellia</taxon>
        <taxon>Tissierellales</taxon>
        <taxon>Tepidimicrobiaceae</taxon>
        <taxon>Tepidimicrobium</taxon>
    </lineage>
</organism>
<feature type="binding site" evidence="6">
    <location>
        <position position="191"/>
    </location>
    <ligand>
        <name>NAD(+)</name>
        <dbReference type="ChEBI" id="CHEBI:57540"/>
    </ligand>
</feature>
<evidence type="ECO:0000313" key="11">
    <source>
        <dbReference type="Proteomes" id="UP000198828"/>
    </source>
</evidence>
<evidence type="ECO:0000256" key="7">
    <source>
        <dbReference type="PIRSR" id="PIRSR000185-3"/>
    </source>
</evidence>
<dbReference type="EMBL" id="FNNG01000001">
    <property type="protein sequence ID" value="SDW05051.1"/>
    <property type="molecule type" value="Genomic_DNA"/>
</dbReference>
<reference evidence="10 11" key="1">
    <citation type="submission" date="2016-10" db="EMBL/GenBank/DDBJ databases">
        <authorList>
            <person name="de Groot N.N."/>
        </authorList>
    </citation>
    <scope>NUCLEOTIDE SEQUENCE [LARGE SCALE GENOMIC DNA]</scope>
    <source>
        <strain evidence="10 11">DSM 23310</strain>
    </source>
</reference>
<evidence type="ECO:0000256" key="1">
    <source>
        <dbReference type="ARBA" id="ARBA00006382"/>
    </source>
</evidence>
<dbReference type="PANTHER" id="PTHR11606">
    <property type="entry name" value="GLUTAMATE DEHYDROGENASE"/>
    <property type="match status" value="1"/>
</dbReference>
<dbReference type="AlphaFoldDB" id="A0A1H2QD09"/>
<keyword evidence="6" id="KW-0547">Nucleotide-binding</keyword>
<feature type="active site" description="Proton donor" evidence="5">
    <location>
        <position position="107"/>
    </location>
</feature>
<dbReference type="Gene3D" id="3.40.50.720">
    <property type="entry name" value="NAD(P)-binding Rossmann-like Domain"/>
    <property type="match status" value="1"/>
</dbReference>
<dbReference type="SUPFAM" id="SSF53223">
    <property type="entry name" value="Aminoacid dehydrogenase-like, N-terminal domain"/>
    <property type="match status" value="1"/>
</dbReference>
<dbReference type="OrthoDB" id="9803297at2"/>
<feature type="site" description="Important for catalysis" evidence="7">
    <location>
        <position position="147"/>
    </location>
</feature>
<dbReference type="InterPro" id="IPR033922">
    <property type="entry name" value="NAD_bind_Glu_DH"/>
</dbReference>
<feature type="binding site" evidence="6">
    <location>
        <position position="71"/>
    </location>
    <ligand>
        <name>substrate</name>
    </ligand>
</feature>
<dbReference type="GO" id="GO:0000166">
    <property type="term" value="F:nucleotide binding"/>
    <property type="evidence" value="ECO:0007669"/>
    <property type="project" value="UniProtKB-KW"/>
</dbReference>
<evidence type="ECO:0000256" key="4">
    <source>
        <dbReference type="PIRNR" id="PIRNR000185"/>
    </source>
</evidence>
<dbReference type="GO" id="GO:0004352">
    <property type="term" value="F:glutamate dehydrogenase (NAD+) activity"/>
    <property type="evidence" value="ECO:0007669"/>
    <property type="project" value="TreeGrafter"/>
</dbReference>
<dbReference type="InterPro" id="IPR046346">
    <property type="entry name" value="Aminoacid_DH-like_N_sf"/>
</dbReference>
<dbReference type="Pfam" id="PF02812">
    <property type="entry name" value="ELFV_dehydrog_N"/>
    <property type="match status" value="1"/>
</dbReference>
<sequence>MTKESLNPLESAQKQVKAACDALGLDPAVYEILKEPKRMIEISIPVKMDDGTTKVFKGYRAVHNDAIGPGKGGIRFHPGVNPDEVKALSVWMTFKCGVMGVPYGGGKGGITVDPLSLSQGELERLSRGYIQGLYKYLGEKIDVPAPDVGSNAQVMAWMVDEYNKLTGGSNLGVLTGKPVEWGGSKGRNEATGFGVSVIAREAAKKLGIEMKGAKVAVQGFGNVGSFTVKNVQAQGAKIIAIAEWAPSVGTYAIYNEEGLDYADLRAYMDEHRNLVGYPKAKQISLDEFWQLEVDILIPAALENAITAEIAEKVNAKLICEAANGPITPDADEILNKRGIPVTPDILTNAGGVTVSYFEWVQNLQGYYWEEDEVQRRQEISMVNAFNDIWALKEEKNVTIREAAYMISVKKIANVMKLRGWY</sequence>